<evidence type="ECO:0000256" key="1">
    <source>
        <dbReference type="SAM" id="Phobius"/>
    </source>
</evidence>
<protein>
    <submittedName>
        <fullName evidence="2">Uncharacterized protein</fullName>
    </submittedName>
</protein>
<dbReference type="HOGENOM" id="CLU_2765828_0_0_2"/>
<dbReference type="KEGG" id="clg:Calag_0677"/>
<feature type="transmembrane region" description="Helical" evidence="1">
    <location>
        <begin position="7"/>
        <end position="25"/>
    </location>
</feature>
<dbReference type="RefSeq" id="WP_015232324.1">
    <property type="nucleotide sequence ID" value="NC_019791.1"/>
</dbReference>
<dbReference type="Proteomes" id="UP000010469">
    <property type="component" value="Chromosome"/>
</dbReference>
<accession>L0A976</accession>
<dbReference type="GeneID" id="14211937"/>
<dbReference type="EMBL" id="CP003378">
    <property type="protein sequence ID" value="AFZ70426.1"/>
    <property type="molecule type" value="Genomic_DNA"/>
</dbReference>
<sequence length="69" mass="7913">MKIVIKIIIILSITIVAISSLYLTYNISKPIIREVNVSGEVHICKDPTFITFYNNKSIYTARVVNTRLR</sequence>
<proteinExistence type="predicted"/>
<dbReference type="InParanoid" id="L0A976"/>
<reference evidence="3" key="1">
    <citation type="submission" date="2012-03" db="EMBL/GenBank/DDBJ databases">
        <title>Complete genome of Caldisphaera lagunensis DSM 15908.</title>
        <authorList>
            <person name="Lucas S."/>
            <person name="Copeland A."/>
            <person name="Lapidus A."/>
            <person name="Glavina del Rio T."/>
            <person name="Dalin E."/>
            <person name="Tice H."/>
            <person name="Bruce D."/>
            <person name="Goodwin L."/>
            <person name="Pitluck S."/>
            <person name="Peters L."/>
            <person name="Mikhailova N."/>
            <person name="Teshima H."/>
            <person name="Kyrpides N."/>
            <person name="Mavromatis K."/>
            <person name="Ivanova N."/>
            <person name="Brettin T."/>
            <person name="Detter J.C."/>
            <person name="Han C."/>
            <person name="Larimer F."/>
            <person name="Land M."/>
            <person name="Hauser L."/>
            <person name="Markowitz V."/>
            <person name="Cheng J.-F."/>
            <person name="Hugenholtz P."/>
            <person name="Woyke T."/>
            <person name="Wu D."/>
            <person name="Spring S."/>
            <person name="Schroeder M."/>
            <person name="Brambilla E."/>
            <person name="Klenk H.-P."/>
            <person name="Eisen J.A."/>
        </authorList>
    </citation>
    <scope>NUCLEOTIDE SEQUENCE [LARGE SCALE GENOMIC DNA]</scope>
    <source>
        <strain evidence="3">DSM 15908 / JCM 11604 / IC-154</strain>
    </source>
</reference>
<gene>
    <name evidence="2" type="ordered locus">Calag_0677</name>
</gene>
<keyword evidence="1" id="KW-0472">Membrane</keyword>
<evidence type="ECO:0000313" key="2">
    <source>
        <dbReference type="EMBL" id="AFZ70426.1"/>
    </source>
</evidence>
<evidence type="ECO:0000313" key="3">
    <source>
        <dbReference type="Proteomes" id="UP000010469"/>
    </source>
</evidence>
<keyword evidence="1" id="KW-0812">Transmembrane</keyword>
<keyword evidence="3" id="KW-1185">Reference proteome</keyword>
<dbReference type="AlphaFoldDB" id="L0A976"/>
<name>L0A976_CALLD</name>
<organism evidence="2 3">
    <name type="scientific">Caldisphaera lagunensis (strain DSM 15908 / JCM 11604 / ANMR 0165 / IC-154)</name>
    <dbReference type="NCBI Taxonomy" id="1056495"/>
    <lineage>
        <taxon>Archaea</taxon>
        <taxon>Thermoproteota</taxon>
        <taxon>Thermoprotei</taxon>
        <taxon>Acidilobales</taxon>
        <taxon>Caldisphaeraceae</taxon>
        <taxon>Caldisphaera</taxon>
    </lineage>
</organism>
<keyword evidence="1" id="KW-1133">Transmembrane helix</keyword>